<sequence length="84" mass="8488">MPLGFGVLRAWASSASTSPSVARIRAAPGTTAHWVGKFLILFLPGAGGVGAEAKAASRSGTVVKAVRGALGRLFSGAVRKAERP</sequence>
<reference evidence="1 2" key="1">
    <citation type="submission" date="2020-08" db="EMBL/GenBank/DDBJ databases">
        <title>Sequencing the genomes of 1000 actinobacteria strains.</title>
        <authorList>
            <person name="Klenk H.-P."/>
        </authorList>
    </citation>
    <scope>NUCLEOTIDE SEQUENCE [LARGE SCALE GENOMIC DNA]</scope>
    <source>
        <strain evidence="1 2">DSM 41827</strain>
    </source>
</reference>
<evidence type="ECO:0000313" key="2">
    <source>
        <dbReference type="Proteomes" id="UP000577386"/>
    </source>
</evidence>
<comment type="caution">
    <text evidence="1">The sequence shown here is derived from an EMBL/GenBank/DDBJ whole genome shotgun (WGS) entry which is preliminary data.</text>
</comment>
<dbReference type="Proteomes" id="UP000577386">
    <property type="component" value="Unassembled WGS sequence"/>
</dbReference>
<evidence type="ECO:0000313" key="1">
    <source>
        <dbReference type="EMBL" id="MBA9057570.1"/>
    </source>
</evidence>
<keyword evidence="2" id="KW-1185">Reference proteome</keyword>
<proteinExistence type="predicted"/>
<organism evidence="1 2">
    <name type="scientific">Streptomyces murinus</name>
    <dbReference type="NCBI Taxonomy" id="33900"/>
    <lineage>
        <taxon>Bacteria</taxon>
        <taxon>Bacillati</taxon>
        <taxon>Actinomycetota</taxon>
        <taxon>Actinomycetes</taxon>
        <taxon>Kitasatosporales</taxon>
        <taxon>Streptomycetaceae</taxon>
        <taxon>Streptomyces</taxon>
    </lineage>
</organism>
<protein>
    <submittedName>
        <fullName evidence="1">Uncharacterized protein</fullName>
    </submittedName>
</protein>
<dbReference type="AlphaFoldDB" id="A0A7W3RPP1"/>
<name>A0A7W3RPP1_STRMR</name>
<gene>
    <name evidence="1" type="ORF">HDA42_006748</name>
</gene>
<accession>A0A7W3RPP1</accession>
<dbReference type="EMBL" id="JACJIJ010000002">
    <property type="protein sequence ID" value="MBA9057570.1"/>
    <property type="molecule type" value="Genomic_DNA"/>
</dbReference>